<dbReference type="GO" id="GO:0009061">
    <property type="term" value="P:anaerobic respiration"/>
    <property type="evidence" value="ECO:0007669"/>
    <property type="project" value="TreeGrafter"/>
</dbReference>
<dbReference type="PANTHER" id="PTHR43598:SF7">
    <property type="entry name" value="FORMATE DEHYDROGENASE, NITRATE-INDUCIBLE, MAJOR SUBUNIT"/>
    <property type="match status" value="1"/>
</dbReference>
<dbReference type="GO" id="GO:0030313">
    <property type="term" value="C:cell envelope"/>
    <property type="evidence" value="ECO:0007669"/>
    <property type="project" value="UniProtKB-SubCell"/>
</dbReference>
<name>A0A377D4Z8_ECOLX</name>
<evidence type="ECO:0000256" key="2">
    <source>
        <dbReference type="ARBA" id="ARBA00004196"/>
    </source>
</evidence>
<comment type="similarity">
    <text evidence="3">Belongs to the prokaryotic molybdopterin-containing oxidoreductase family.</text>
</comment>
<sequence>MSWNYKQPHEPQSDEVAKENNGYALEDLYDANGVLIAKKGQLLSSFAHLRDDGTTASSCWIYTGSWTEQGNQMANRDNSDPSGLGNTLGWAWAWPLNRRVLYNRASADINGKPWDPKRMLIQWNGSKWTGNDIPDFGNAAPGTPTGPFIMQPEGMGRLFAINKWRKVRSRSTTSQLKRRWALTRCIRTWCLTRLFVCMNKTRCGWVKKSSSRMWVRPIV</sequence>
<gene>
    <name evidence="6" type="primary">fdnG_5</name>
    <name evidence="6" type="ORF">NCTC7922_02071</name>
</gene>
<dbReference type="PANTHER" id="PTHR43598">
    <property type="entry name" value="TUNGSTEN-CONTAINING FORMYLMETHANOFURAN DEHYDROGENASE 2 SUBUNIT B"/>
    <property type="match status" value="1"/>
</dbReference>
<protein>
    <submittedName>
        <fullName evidence="6">Formate dehydrogenase, nitrate-inducible, major subunit</fullName>
        <ecNumber evidence="6">1.17.1.9</ecNumber>
    </submittedName>
</protein>
<reference evidence="6 7" key="1">
    <citation type="submission" date="2018-06" db="EMBL/GenBank/DDBJ databases">
        <authorList>
            <consortium name="Pathogen Informatics"/>
            <person name="Doyle S."/>
        </authorList>
    </citation>
    <scope>NUCLEOTIDE SEQUENCE [LARGE SCALE GENOMIC DNA]</scope>
    <source>
        <strain evidence="6 7">NCTC7922</strain>
    </source>
</reference>
<keyword evidence="4" id="KW-0479">Metal-binding</keyword>
<dbReference type="Proteomes" id="UP000254174">
    <property type="component" value="Unassembled WGS sequence"/>
</dbReference>
<keyword evidence="4" id="KW-0408">Iron</keyword>
<keyword evidence="4" id="KW-0411">Iron-sulfur</keyword>
<dbReference type="Gene3D" id="3.40.228.10">
    <property type="entry name" value="Dimethylsulfoxide Reductase, domain 2"/>
    <property type="match status" value="1"/>
</dbReference>
<evidence type="ECO:0000256" key="3">
    <source>
        <dbReference type="ARBA" id="ARBA00010312"/>
    </source>
</evidence>
<dbReference type="EMBL" id="UGFC01000006">
    <property type="protein sequence ID" value="STM15680.1"/>
    <property type="molecule type" value="Genomic_DNA"/>
</dbReference>
<comment type="cofactor">
    <cofactor evidence="1">
        <name>[4Fe-4S] cluster</name>
        <dbReference type="ChEBI" id="CHEBI:49883"/>
    </cofactor>
</comment>
<evidence type="ECO:0000256" key="5">
    <source>
        <dbReference type="ARBA" id="ARBA00023002"/>
    </source>
</evidence>
<accession>A0A377D4Z8</accession>
<keyword evidence="5 6" id="KW-0560">Oxidoreductase</keyword>
<keyword evidence="4" id="KW-0004">4Fe-4S</keyword>
<proteinExistence type="inferred from homology"/>
<comment type="subcellular location">
    <subcellularLocation>
        <location evidence="2">Cell envelope</location>
    </subcellularLocation>
</comment>
<evidence type="ECO:0000256" key="4">
    <source>
        <dbReference type="ARBA" id="ARBA00022485"/>
    </source>
</evidence>
<dbReference type="GO" id="GO:0030151">
    <property type="term" value="F:molybdenum ion binding"/>
    <property type="evidence" value="ECO:0007669"/>
    <property type="project" value="TreeGrafter"/>
</dbReference>
<dbReference type="GO" id="GO:0051539">
    <property type="term" value="F:4 iron, 4 sulfur cluster binding"/>
    <property type="evidence" value="ECO:0007669"/>
    <property type="project" value="UniProtKB-KW"/>
</dbReference>
<organism evidence="6 7">
    <name type="scientific">Escherichia coli</name>
    <dbReference type="NCBI Taxonomy" id="562"/>
    <lineage>
        <taxon>Bacteria</taxon>
        <taxon>Pseudomonadati</taxon>
        <taxon>Pseudomonadota</taxon>
        <taxon>Gammaproteobacteria</taxon>
        <taxon>Enterobacterales</taxon>
        <taxon>Enterobacteriaceae</taxon>
        <taxon>Escherichia</taxon>
    </lineage>
</organism>
<dbReference type="GO" id="GO:0009055">
    <property type="term" value="F:electron transfer activity"/>
    <property type="evidence" value="ECO:0007669"/>
    <property type="project" value="TreeGrafter"/>
</dbReference>
<evidence type="ECO:0000313" key="7">
    <source>
        <dbReference type="Proteomes" id="UP000254174"/>
    </source>
</evidence>
<dbReference type="GO" id="GO:0008863">
    <property type="term" value="F:formate dehydrogenase (NAD+) activity"/>
    <property type="evidence" value="ECO:0007669"/>
    <property type="project" value="UniProtKB-EC"/>
</dbReference>
<dbReference type="SUPFAM" id="SSF53706">
    <property type="entry name" value="Formate dehydrogenase/DMSO reductase, domains 1-3"/>
    <property type="match status" value="1"/>
</dbReference>
<dbReference type="AlphaFoldDB" id="A0A377D4Z8"/>
<evidence type="ECO:0000256" key="1">
    <source>
        <dbReference type="ARBA" id="ARBA00001966"/>
    </source>
</evidence>
<dbReference type="FunFam" id="3.40.228.10:FF:000011">
    <property type="entry name" value="Formate dehydrogenase-N subunit alpha"/>
    <property type="match status" value="1"/>
</dbReference>
<evidence type="ECO:0000313" key="6">
    <source>
        <dbReference type="EMBL" id="STM15680.1"/>
    </source>
</evidence>
<dbReference type="EC" id="1.17.1.9" evidence="6"/>